<accession>A0A8T2K4K4</accession>
<name>A0A8T2K4K4_9PIPI</name>
<dbReference type="AlphaFoldDB" id="A0A8T2K4K4"/>
<evidence type="ECO:0000313" key="2">
    <source>
        <dbReference type="EMBL" id="KAG8451023.1"/>
    </source>
</evidence>
<dbReference type="GO" id="GO:0031773">
    <property type="term" value="F:kisspeptin receptor binding"/>
    <property type="evidence" value="ECO:0007669"/>
    <property type="project" value="TreeGrafter"/>
</dbReference>
<gene>
    <name evidence="2" type="ORF">GDO86_003343</name>
</gene>
<protein>
    <recommendedName>
        <fullName evidence="4">Kisspeptin</fullName>
    </recommendedName>
</protein>
<proteinExistence type="predicted"/>
<evidence type="ECO:0008006" key="4">
    <source>
        <dbReference type="Google" id="ProtNLM"/>
    </source>
</evidence>
<dbReference type="Pfam" id="PF15152">
    <property type="entry name" value="Kisspeptin"/>
    <property type="match status" value="1"/>
</dbReference>
<evidence type="ECO:0000256" key="1">
    <source>
        <dbReference type="SAM" id="SignalP"/>
    </source>
</evidence>
<dbReference type="OrthoDB" id="9899812at2759"/>
<dbReference type="GO" id="GO:0007186">
    <property type="term" value="P:G protein-coupled receptor signaling pathway"/>
    <property type="evidence" value="ECO:0007669"/>
    <property type="project" value="TreeGrafter"/>
</dbReference>
<dbReference type="PANTHER" id="PTHR16955:SF6">
    <property type="entry name" value="METASTASIS-SUPPRESSOR KISS-1"/>
    <property type="match status" value="1"/>
</dbReference>
<dbReference type="Proteomes" id="UP000812440">
    <property type="component" value="Chromosome 2"/>
</dbReference>
<dbReference type="EMBL" id="JAACNH010000002">
    <property type="protein sequence ID" value="KAG8451023.1"/>
    <property type="molecule type" value="Genomic_DNA"/>
</dbReference>
<organism evidence="2 3">
    <name type="scientific">Hymenochirus boettgeri</name>
    <name type="common">Congo dwarf clawed frog</name>
    <dbReference type="NCBI Taxonomy" id="247094"/>
    <lineage>
        <taxon>Eukaryota</taxon>
        <taxon>Metazoa</taxon>
        <taxon>Chordata</taxon>
        <taxon>Craniata</taxon>
        <taxon>Vertebrata</taxon>
        <taxon>Euteleostomi</taxon>
        <taxon>Amphibia</taxon>
        <taxon>Batrachia</taxon>
        <taxon>Anura</taxon>
        <taxon>Pipoidea</taxon>
        <taxon>Pipidae</taxon>
        <taxon>Pipinae</taxon>
        <taxon>Hymenochirus</taxon>
    </lineage>
</organism>
<keyword evidence="1" id="KW-0732">Signal</keyword>
<evidence type="ECO:0000313" key="3">
    <source>
        <dbReference type="Proteomes" id="UP000812440"/>
    </source>
</evidence>
<feature type="signal peptide" evidence="1">
    <location>
        <begin position="1"/>
        <end position="20"/>
    </location>
</feature>
<dbReference type="PANTHER" id="PTHR16955">
    <property type="entry name" value="METASTASIS-SUPPRESSOR KISS-1"/>
    <property type="match status" value="1"/>
</dbReference>
<dbReference type="GO" id="GO:0007204">
    <property type="term" value="P:positive regulation of cytosolic calcium ion concentration"/>
    <property type="evidence" value="ECO:0007669"/>
    <property type="project" value="TreeGrafter"/>
</dbReference>
<reference evidence="2" key="1">
    <citation type="thesis" date="2020" institute="ProQuest LLC" country="789 East Eisenhower Parkway, Ann Arbor, MI, USA">
        <title>Comparative Genomics and Chromosome Evolution.</title>
        <authorList>
            <person name="Mudd A.B."/>
        </authorList>
    </citation>
    <scope>NUCLEOTIDE SEQUENCE</scope>
    <source>
        <strain evidence="2">Female2</strain>
        <tissue evidence="2">Blood</tissue>
    </source>
</reference>
<keyword evidence="3" id="KW-1185">Reference proteome</keyword>
<dbReference type="InterPro" id="IPR020207">
    <property type="entry name" value="Metastasis-suppressor_KiSS-1"/>
</dbReference>
<feature type="chain" id="PRO_5035742599" description="Kisspeptin" evidence="1">
    <location>
        <begin position="21"/>
        <end position="131"/>
    </location>
</feature>
<sequence length="131" mass="14759">MILSAYSLFFLLLGAHMGRCDQSTKNTDGFISQAHGQNQWLSSLPCPDKMSATWKGEQTPVLALLCWRKKPLSSGQQWSADSPLPSRSVPAPEGEFLMEREKDLSTYNWNSFGLRYGKRQSRAVKSKAEIF</sequence>
<comment type="caution">
    <text evidence="2">The sequence shown here is derived from an EMBL/GenBank/DDBJ whole genome shotgun (WGS) entry which is preliminary data.</text>
</comment>